<dbReference type="PROSITE" id="PS50995">
    <property type="entry name" value="HTH_MARR_2"/>
    <property type="match status" value="1"/>
</dbReference>
<dbReference type="InterPro" id="IPR039422">
    <property type="entry name" value="MarR/SlyA-like"/>
</dbReference>
<gene>
    <name evidence="3" type="ORF">NNJEOMEG_01949</name>
</gene>
<dbReference type="GO" id="GO:0006950">
    <property type="term" value="P:response to stress"/>
    <property type="evidence" value="ECO:0007669"/>
    <property type="project" value="TreeGrafter"/>
</dbReference>
<dbReference type="Gene3D" id="1.10.10.10">
    <property type="entry name" value="Winged helix-like DNA-binding domain superfamily/Winged helix DNA-binding domain"/>
    <property type="match status" value="1"/>
</dbReference>
<dbReference type="InterPro" id="IPR036390">
    <property type="entry name" value="WH_DNA-bd_sf"/>
</dbReference>
<dbReference type="PANTHER" id="PTHR33164">
    <property type="entry name" value="TRANSCRIPTIONAL REGULATOR, MARR FAMILY"/>
    <property type="match status" value="1"/>
</dbReference>
<dbReference type="PANTHER" id="PTHR33164:SF43">
    <property type="entry name" value="HTH-TYPE TRANSCRIPTIONAL REPRESSOR YETL"/>
    <property type="match status" value="1"/>
</dbReference>
<feature type="region of interest" description="Disordered" evidence="1">
    <location>
        <begin position="153"/>
        <end position="186"/>
    </location>
</feature>
<proteinExistence type="predicted"/>
<comment type="caution">
    <text evidence="3">The sequence shown here is derived from an EMBL/GenBank/DDBJ whole genome shotgun (WGS) entry which is preliminary data.</text>
</comment>
<dbReference type="RefSeq" id="WP_173083876.1">
    <property type="nucleotide sequence ID" value="NZ_BLTE01000008.1"/>
</dbReference>
<dbReference type="GO" id="GO:0003700">
    <property type="term" value="F:DNA-binding transcription factor activity"/>
    <property type="evidence" value="ECO:0007669"/>
    <property type="project" value="InterPro"/>
</dbReference>
<organism evidence="3 4">
    <name type="scientific">Fundidesulfovibrio magnetotacticus</name>
    <dbReference type="NCBI Taxonomy" id="2730080"/>
    <lineage>
        <taxon>Bacteria</taxon>
        <taxon>Pseudomonadati</taxon>
        <taxon>Thermodesulfobacteriota</taxon>
        <taxon>Desulfovibrionia</taxon>
        <taxon>Desulfovibrionales</taxon>
        <taxon>Desulfovibrionaceae</taxon>
        <taxon>Fundidesulfovibrio</taxon>
    </lineage>
</organism>
<dbReference type="AlphaFoldDB" id="A0A6V8LT24"/>
<dbReference type="InterPro" id="IPR000835">
    <property type="entry name" value="HTH_MarR-typ"/>
</dbReference>
<dbReference type="InterPro" id="IPR036388">
    <property type="entry name" value="WH-like_DNA-bd_sf"/>
</dbReference>
<dbReference type="EMBL" id="BLTE01000008">
    <property type="protein sequence ID" value="GFK94110.1"/>
    <property type="molecule type" value="Genomic_DNA"/>
</dbReference>
<protein>
    <recommendedName>
        <fullName evidence="2">HTH marR-type domain-containing protein</fullName>
    </recommendedName>
</protein>
<evidence type="ECO:0000313" key="4">
    <source>
        <dbReference type="Proteomes" id="UP000494245"/>
    </source>
</evidence>
<accession>A0A6V8LT24</accession>
<dbReference type="SMART" id="SM00347">
    <property type="entry name" value="HTH_MARR"/>
    <property type="match status" value="1"/>
</dbReference>
<keyword evidence="4" id="KW-1185">Reference proteome</keyword>
<evidence type="ECO:0000313" key="3">
    <source>
        <dbReference type="EMBL" id="GFK94110.1"/>
    </source>
</evidence>
<evidence type="ECO:0000259" key="2">
    <source>
        <dbReference type="PROSITE" id="PS50995"/>
    </source>
</evidence>
<dbReference type="Pfam" id="PF12802">
    <property type="entry name" value="MarR_2"/>
    <property type="match status" value="1"/>
</dbReference>
<dbReference type="Proteomes" id="UP000494245">
    <property type="component" value="Unassembled WGS sequence"/>
</dbReference>
<evidence type="ECO:0000256" key="1">
    <source>
        <dbReference type="SAM" id="MobiDB-lite"/>
    </source>
</evidence>
<name>A0A6V8LT24_9BACT</name>
<reference evidence="3 4" key="1">
    <citation type="submission" date="2020-04" db="EMBL/GenBank/DDBJ databases">
        <authorList>
            <consortium name="Desulfovibrio sp. FSS-1 genome sequencing consortium"/>
            <person name="Shimoshige H."/>
            <person name="Kobayashi H."/>
            <person name="Maekawa T."/>
        </authorList>
    </citation>
    <scope>NUCLEOTIDE SEQUENCE [LARGE SCALE GENOMIC DNA]</scope>
    <source>
        <strain evidence="3 4">SIID29052-01</strain>
    </source>
</reference>
<sequence>MHPLENSTRQERLQELSRLCLAVFRTNGLLLRAGDALTAPLGLSSARWQVLGALALASVPLSVPRIAEAMGLTRQGVQKQINALTDSGHVEKNLNPSRRGSPLHRLTIKGQETYAAVETRYGAWAARITAGMGEERLGEASRVLETLLERLEGDALPGGVNPSRPWSGESGEASPDEARQSEDGLA</sequence>
<reference evidence="3 4" key="2">
    <citation type="submission" date="2020-05" db="EMBL/GenBank/DDBJ databases">
        <title>Draft genome sequence of Desulfovibrio sp. strainFSS-1.</title>
        <authorList>
            <person name="Shimoshige H."/>
            <person name="Kobayashi H."/>
            <person name="Maekawa T."/>
        </authorList>
    </citation>
    <scope>NUCLEOTIDE SEQUENCE [LARGE SCALE GENOMIC DNA]</scope>
    <source>
        <strain evidence="3 4">SIID29052-01</strain>
    </source>
</reference>
<feature type="domain" description="HTH marR-type" evidence="2">
    <location>
        <begin position="13"/>
        <end position="153"/>
    </location>
</feature>
<feature type="compositionally biased region" description="Basic and acidic residues" evidence="1">
    <location>
        <begin position="176"/>
        <end position="186"/>
    </location>
</feature>
<dbReference type="SUPFAM" id="SSF46785">
    <property type="entry name" value="Winged helix' DNA-binding domain"/>
    <property type="match status" value="1"/>
</dbReference>